<evidence type="ECO:0000256" key="3">
    <source>
        <dbReference type="PROSITE-ProRule" id="PRU00182"/>
    </source>
</evidence>
<feature type="domain" description="RNA-binding S4" evidence="5">
    <location>
        <begin position="5"/>
        <end position="70"/>
    </location>
</feature>
<evidence type="ECO:0000313" key="7">
    <source>
        <dbReference type="Proteomes" id="UP001652432"/>
    </source>
</evidence>
<name>A0ABT2T2B9_9FIRM</name>
<dbReference type="RefSeq" id="WP_262574021.1">
    <property type="nucleotide sequence ID" value="NZ_JAOQKJ010000004.1"/>
</dbReference>
<dbReference type="InterPro" id="IPR020094">
    <property type="entry name" value="TruA/RsuA/RluB/E/F_N"/>
</dbReference>
<organism evidence="6 7">
    <name type="scientific">Suilimivivens aceti</name>
    <dbReference type="NCBI Taxonomy" id="2981774"/>
    <lineage>
        <taxon>Bacteria</taxon>
        <taxon>Bacillati</taxon>
        <taxon>Bacillota</taxon>
        <taxon>Clostridia</taxon>
        <taxon>Lachnospirales</taxon>
        <taxon>Lachnospiraceae</taxon>
        <taxon>Suilimivivens</taxon>
    </lineage>
</organism>
<sequence>MMQKERLNKYLASCGVCSRRDADKLIEEGRVQVNGQKAVMGLQVSDEDEIVVNGKHLPGKNDKVVYAYYKPLGVTCTERDRHADKVLTQQVKLPVRVTYAGRLDKDSEGLILLTNDGDLIHTMMNGSGNHEKEYIVKVNKEITGEFLQNMADGVFLRELNRRTKPCKVEKIGKFTFRIILTQGVNRQIRRMSHALGFEVTAIKRIRVATVELAGLLPGKYRQITGIELQMLYNSCMKNTSKYKEL</sequence>
<accession>A0ABT2T2B9</accession>
<dbReference type="Gene3D" id="3.30.70.1560">
    <property type="entry name" value="Alpha-L RNA-binding motif"/>
    <property type="match status" value="1"/>
</dbReference>
<evidence type="ECO:0000259" key="5">
    <source>
        <dbReference type="SMART" id="SM00363"/>
    </source>
</evidence>
<dbReference type="PROSITE" id="PS50889">
    <property type="entry name" value="S4"/>
    <property type="match status" value="1"/>
</dbReference>
<reference evidence="6 7" key="1">
    <citation type="journal article" date="2021" name="ISME Commun">
        <title>Automated analysis of genomic sequences facilitates high-throughput and comprehensive description of bacteria.</title>
        <authorList>
            <person name="Hitch T.C.A."/>
        </authorList>
    </citation>
    <scope>NUCLEOTIDE SEQUENCE [LARGE SCALE GENOMIC DNA]</scope>
    <source>
        <strain evidence="6 7">Sanger_18</strain>
    </source>
</reference>
<dbReference type="InterPro" id="IPR000748">
    <property type="entry name" value="PsdUridine_synth_RsuA/RluB/E/F"/>
</dbReference>
<dbReference type="Gene3D" id="3.30.70.580">
    <property type="entry name" value="Pseudouridine synthase I, catalytic domain, N-terminal subdomain"/>
    <property type="match status" value="1"/>
</dbReference>
<dbReference type="EMBL" id="JAOQKJ010000004">
    <property type="protein sequence ID" value="MCU6744026.1"/>
    <property type="molecule type" value="Genomic_DNA"/>
</dbReference>
<dbReference type="Gene3D" id="3.10.290.10">
    <property type="entry name" value="RNA-binding S4 domain"/>
    <property type="match status" value="1"/>
</dbReference>
<dbReference type="SUPFAM" id="SSF55174">
    <property type="entry name" value="Alpha-L RNA-binding motif"/>
    <property type="match status" value="1"/>
</dbReference>
<dbReference type="SMART" id="SM00363">
    <property type="entry name" value="S4"/>
    <property type="match status" value="1"/>
</dbReference>
<dbReference type="Proteomes" id="UP001652432">
    <property type="component" value="Unassembled WGS sequence"/>
</dbReference>
<dbReference type="PROSITE" id="PS01149">
    <property type="entry name" value="PSI_RSU"/>
    <property type="match status" value="1"/>
</dbReference>
<keyword evidence="7" id="KW-1185">Reference proteome</keyword>
<dbReference type="Pfam" id="PF00849">
    <property type="entry name" value="PseudoU_synth_2"/>
    <property type="match status" value="1"/>
</dbReference>
<dbReference type="InterPro" id="IPR036986">
    <property type="entry name" value="S4_RNA-bd_sf"/>
</dbReference>
<comment type="similarity">
    <text evidence="1 4">Belongs to the pseudouridine synthase RsuA family.</text>
</comment>
<dbReference type="Pfam" id="PF01479">
    <property type="entry name" value="S4"/>
    <property type="match status" value="1"/>
</dbReference>
<keyword evidence="3" id="KW-0694">RNA-binding</keyword>
<dbReference type="InterPro" id="IPR050343">
    <property type="entry name" value="RsuA_PseudoU_synthase"/>
</dbReference>
<proteinExistence type="inferred from homology"/>
<dbReference type="InterPro" id="IPR042092">
    <property type="entry name" value="PsdUridine_s_RsuA/RluB/E/F_cat"/>
</dbReference>
<protein>
    <recommendedName>
        <fullName evidence="4">Pseudouridine synthase</fullName>
        <ecNumber evidence="4">5.4.99.-</ecNumber>
    </recommendedName>
</protein>
<dbReference type="InterPro" id="IPR002942">
    <property type="entry name" value="S4_RNA-bd"/>
</dbReference>
<dbReference type="NCBIfam" id="TIGR00093">
    <property type="entry name" value="pseudouridine synthase"/>
    <property type="match status" value="1"/>
</dbReference>
<dbReference type="SUPFAM" id="SSF55120">
    <property type="entry name" value="Pseudouridine synthase"/>
    <property type="match status" value="1"/>
</dbReference>
<dbReference type="InterPro" id="IPR018496">
    <property type="entry name" value="PsdUridine_synth_RsuA/RluB_CS"/>
</dbReference>
<comment type="caution">
    <text evidence="6">The sequence shown here is derived from an EMBL/GenBank/DDBJ whole genome shotgun (WGS) entry which is preliminary data.</text>
</comment>
<dbReference type="EC" id="5.4.99.-" evidence="4"/>
<dbReference type="CDD" id="cd00165">
    <property type="entry name" value="S4"/>
    <property type="match status" value="1"/>
</dbReference>
<dbReference type="PANTHER" id="PTHR47683:SF2">
    <property type="entry name" value="RNA-BINDING S4 DOMAIN-CONTAINING PROTEIN"/>
    <property type="match status" value="1"/>
</dbReference>
<dbReference type="PANTHER" id="PTHR47683">
    <property type="entry name" value="PSEUDOURIDINE SYNTHASE FAMILY PROTEIN-RELATED"/>
    <property type="match status" value="1"/>
</dbReference>
<evidence type="ECO:0000256" key="4">
    <source>
        <dbReference type="RuleBase" id="RU003887"/>
    </source>
</evidence>
<keyword evidence="2 4" id="KW-0413">Isomerase</keyword>
<dbReference type="InterPro" id="IPR006145">
    <property type="entry name" value="PsdUridine_synth_RsuA/RluA"/>
</dbReference>
<gene>
    <name evidence="6" type="ORF">OCV77_05865</name>
</gene>
<dbReference type="InterPro" id="IPR020103">
    <property type="entry name" value="PsdUridine_synth_cat_dom_sf"/>
</dbReference>
<evidence type="ECO:0000256" key="1">
    <source>
        <dbReference type="ARBA" id="ARBA00008348"/>
    </source>
</evidence>
<evidence type="ECO:0000256" key="2">
    <source>
        <dbReference type="ARBA" id="ARBA00023235"/>
    </source>
</evidence>
<evidence type="ECO:0000313" key="6">
    <source>
        <dbReference type="EMBL" id="MCU6744026.1"/>
    </source>
</evidence>